<dbReference type="EnsemblPlants" id="AUR62036300-RA">
    <property type="protein sequence ID" value="AUR62036300-RA:cds"/>
    <property type="gene ID" value="AUR62036300"/>
</dbReference>
<keyword evidence="4" id="KW-1185">Reference proteome</keyword>
<evidence type="ECO:0000313" key="3">
    <source>
        <dbReference type="EnsemblPlants" id="AUR62036300-RA:cds"/>
    </source>
</evidence>
<name>A0A803MWD5_CHEQI</name>
<dbReference type="KEGG" id="cqi:110688845"/>
<dbReference type="Proteomes" id="UP000596660">
    <property type="component" value="Unplaced"/>
</dbReference>
<dbReference type="AlphaFoldDB" id="A0A803MWD5"/>
<evidence type="ECO:0000313" key="4">
    <source>
        <dbReference type="Proteomes" id="UP000596660"/>
    </source>
</evidence>
<dbReference type="PANTHER" id="PTHR10627:SF68">
    <property type="entry name" value="F26K24.15 PROTEIN-RELATED"/>
    <property type="match status" value="1"/>
</dbReference>
<reference evidence="3" key="1">
    <citation type="journal article" date="2017" name="Nature">
        <title>The genome of Chenopodium quinoa.</title>
        <authorList>
            <person name="Jarvis D.E."/>
            <person name="Ho Y.S."/>
            <person name="Lightfoot D.J."/>
            <person name="Schmoeckel S.M."/>
            <person name="Li B."/>
            <person name="Borm T.J.A."/>
            <person name="Ohyanagi H."/>
            <person name="Mineta K."/>
            <person name="Michell C.T."/>
            <person name="Saber N."/>
            <person name="Kharbatia N.M."/>
            <person name="Rupper R.R."/>
            <person name="Sharp A.R."/>
            <person name="Dally N."/>
            <person name="Boughton B.A."/>
            <person name="Woo Y.H."/>
            <person name="Gao G."/>
            <person name="Schijlen E.G.W.M."/>
            <person name="Guo X."/>
            <person name="Momin A.A."/>
            <person name="Negrao S."/>
            <person name="Al-Babili S."/>
            <person name="Gehring C."/>
            <person name="Roessner U."/>
            <person name="Jung C."/>
            <person name="Murphy K."/>
            <person name="Arold S.T."/>
            <person name="Gojobori T."/>
            <person name="van der Linden C.G."/>
            <person name="van Loo E.N."/>
            <person name="Jellen E.N."/>
            <person name="Maughan P.J."/>
            <person name="Tester M."/>
        </authorList>
    </citation>
    <scope>NUCLEOTIDE SEQUENCE [LARGE SCALE GENOMIC DNA]</scope>
    <source>
        <strain evidence="3">cv. PI 614886</strain>
    </source>
</reference>
<dbReference type="OMA" id="MENCDAA"/>
<dbReference type="SMART" id="SM00454">
    <property type="entry name" value="SAM"/>
    <property type="match status" value="1"/>
</dbReference>
<dbReference type="GeneID" id="110688845"/>
<reference evidence="3" key="2">
    <citation type="submission" date="2021-03" db="UniProtKB">
        <authorList>
            <consortium name="EnsemblPlants"/>
        </authorList>
    </citation>
    <scope>IDENTIFICATION</scope>
</reference>
<dbReference type="SUPFAM" id="SSF47769">
    <property type="entry name" value="SAM/Pointed domain"/>
    <property type="match status" value="1"/>
</dbReference>
<dbReference type="CDD" id="cd09487">
    <property type="entry name" value="SAM_superfamily"/>
    <property type="match status" value="1"/>
</dbReference>
<keyword evidence="1" id="KW-0677">Repeat</keyword>
<evidence type="ECO:0000259" key="2">
    <source>
        <dbReference type="PROSITE" id="PS50105"/>
    </source>
</evidence>
<dbReference type="PANTHER" id="PTHR10627">
    <property type="entry name" value="SCP160"/>
    <property type="match status" value="1"/>
</dbReference>
<gene>
    <name evidence="3" type="primary">LOC110688845</name>
</gene>
<sequence>MLESKWKHLGELKNNAMENTSNITVDSGLCGEDGWTIVKKQRVNILIPRLPSTEQSSVPDLEQGQLRGSLSCNMTNNPSELPLEKPLKANFIEGNDESLSLSSKSNTQSSAKVHSPVDNAVAILNSRKPVLRRLASEDQVGVSISFSGKTENYLKFRKTSPKLVRTTMQQDLSVICTPSITIKYFNKKMRASNLERNIIIAGGLGKWLYSLGLEQFERILHAKNVNKYQLVDLSMKKLKDMGVHAVGPRRKLIHAIECVCHPYSFEPFKNFQSQLR</sequence>
<organism evidence="3 4">
    <name type="scientific">Chenopodium quinoa</name>
    <name type="common">Quinoa</name>
    <dbReference type="NCBI Taxonomy" id="63459"/>
    <lineage>
        <taxon>Eukaryota</taxon>
        <taxon>Viridiplantae</taxon>
        <taxon>Streptophyta</taxon>
        <taxon>Embryophyta</taxon>
        <taxon>Tracheophyta</taxon>
        <taxon>Spermatophyta</taxon>
        <taxon>Magnoliopsida</taxon>
        <taxon>eudicotyledons</taxon>
        <taxon>Gunneridae</taxon>
        <taxon>Pentapetalae</taxon>
        <taxon>Caryophyllales</taxon>
        <taxon>Chenopodiaceae</taxon>
        <taxon>Chenopodioideae</taxon>
        <taxon>Atripliceae</taxon>
        <taxon>Chenopodium</taxon>
    </lineage>
</organism>
<dbReference type="PROSITE" id="PS50105">
    <property type="entry name" value="SAM_DOMAIN"/>
    <property type="match status" value="1"/>
</dbReference>
<dbReference type="RefSeq" id="XP_021721295.1">
    <property type="nucleotide sequence ID" value="XM_021865603.1"/>
</dbReference>
<dbReference type="InterPro" id="IPR001660">
    <property type="entry name" value="SAM"/>
</dbReference>
<accession>A0A803MWD5</accession>
<dbReference type="Gramene" id="AUR62036300-RA">
    <property type="protein sequence ID" value="AUR62036300-RA:cds"/>
    <property type="gene ID" value="AUR62036300"/>
</dbReference>
<protein>
    <recommendedName>
        <fullName evidence="2">SAM domain-containing protein</fullName>
    </recommendedName>
</protein>
<dbReference type="Gene3D" id="1.10.150.50">
    <property type="entry name" value="Transcription Factor, Ets-1"/>
    <property type="match status" value="1"/>
</dbReference>
<proteinExistence type="predicted"/>
<evidence type="ECO:0000256" key="1">
    <source>
        <dbReference type="ARBA" id="ARBA00022737"/>
    </source>
</evidence>
<dbReference type="Pfam" id="PF07647">
    <property type="entry name" value="SAM_2"/>
    <property type="match status" value="1"/>
</dbReference>
<dbReference type="InterPro" id="IPR013761">
    <property type="entry name" value="SAM/pointed_sf"/>
</dbReference>
<dbReference type="OrthoDB" id="271862at2759"/>
<feature type="domain" description="SAM" evidence="2">
    <location>
        <begin position="204"/>
        <end position="262"/>
    </location>
</feature>